<evidence type="ECO:0000256" key="2">
    <source>
        <dbReference type="ARBA" id="ARBA00022741"/>
    </source>
</evidence>
<protein>
    <recommendedName>
        <fullName evidence="4">UspA domain-containing protein</fullName>
    </recommendedName>
</protein>
<evidence type="ECO:0000313" key="5">
    <source>
        <dbReference type="EMBL" id="GAA2394135.1"/>
    </source>
</evidence>
<dbReference type="InterPro" id="IPR006016">
    <property type="entry name" value="UspA"/>
</dbReference>
<dbReference type="InterPro" id="IPR006015">
    <property type="entry name" value="Universal_stress_UspA"/>
</dbReference>
<evidence type="ECO:0000313" key="6">
    <source>
        <dbReference type="Proteomes" id="UP001501444"/>
    </source>
</evidence>
<name>A0ABN3I3U2_9ACTN</name>
<dbReference type="Pfam" id="PF00582">
    <property type="entry name" value="Usp"/>
    <property type="match status" value="3"/>
</dbReference>
<dbReference type="PANTHER" id="PTHR46268:SF27">
    <property type="entry name" value="UNIVERSAL STRESS PROTEIN RV2623"/>
    <property type="match status" value="1"/>
</dbReference>
<dbReference type="SUPFAM" id="SSF52402">
    <property type="entry name" value="Adenine nucleotide alpha hydrolases-like"/>
    <property type="match status" value="2"/>
</dbReference>
<feature type="domain" description="UspA" evidence="4">
    <location>
        <begin position="45"/>
        <end position="89"/>
    </location>
</feature>
<sequence>MVGHRGRGGFTGMLLGSVGVALAAHATCPTVVVRRGSEGGTAAGRVVVGVDGSHEGELALEFAFDHASAYGAGLTALHVYDRPAENHSLAEVVGRWTEKYPDVNARYHGVLGRAAEALVDHSQGALLLAVGSRGRGGFTGMLLGSVSQAAIRHATCPVAVVK</sequence>
<organism evidence="5 6">
    <name type="scientific">Dactylosporangium salmoneum</name>
    <dbReference type="NCBI Taxonomy" id="53361"/>
    <lineage>
        <taxon>Bacteria</taxon>
        <taxon>Bacillati</taxon>
        <taxon>Actinomycetota</taxon>
        <taxon>Actinomycetes</taxon>
        <taxon>Micromonosporales</taxon>
        <taxon>Micromonosporaceae</taxon>
        <taxon>Dactylosporangium</taxon>
    </lineage>
</organism>
<keyword evidence="6" id="KW-1185">Reference proteome</keyword>
<keyword evidence="3" id="KW-0067">ATP-binding</keyword>
<dbReference type="Proteomes" id="UP001501444">
    <property type="component" value="Unassembled WGS sequence"/>
</dbReference>
<gene>
    <name evidence="5" type="ORF">GCM10010170_107780</name>
</gene>
<keyword evidence="2" id="KW-0547">Nucleotide-binding</keyword>
<comment type="similarity">
    <text evidence="1">Belongs to the universal stress protein A family.</text>
</comment>
<proteinExistence type="inferred from homology"/>
<accession>A0ABN3I3U2</accession>
<dbReference type="PANTHER" id="PTHR46268">
    <property type="entry name" value="STRESS RESPONSE PROTEIN NHAX"/>
    <property type="match status" value="1"/>
</dbReference>
<feature type="domain" description="UspA" evidence="4">
    <location>
        <begin position="2"/>
        <end position="34"/>
    </location>
</feature>
<dbReference type="InterPro" id="IPR014729">
    <property type="entry name" value="Rossmann-like_a/b/a_fold"/>
</dbReference>
<feature type="domain" description="UspA" evidence="4">
    <location>
        <begin position="94"/>
        <end position="162"/>
    </location>
</feature>
<evidence type="ECO:0000256" key="1">
    <source>
        <dbReference type="ARBA" id="ARBA00008791"/>
    </source>
</evidence>
<dbReference type="PRINTS" id="PR01438">
    <property type="entry name" value="UNVRSLSTRESS"/>
</dbReference>
<comment type="caution">
    <text evidence="5">The sequence shown here is derived from an EMBL/GenBank/DDBJ whole genome shotgun (WGS) entry which is preliminary data.</text>
</comment>
<dbReference type="EMBL" id="BAAARV010000137">
    <property type="protein sequence ID" value="GAA2394135.1"/>
    <property type="molecule type" value="Genomic_DNA"/>
</dbReference>
<evidence type="ECO:0000259" key="4">
    <source>
        <dbReference type="Pfam" id="PF00582"/>
    </source>
</evidence>
<evidence type="ECO:0000256" key="3">
    <source>
        <dbReference type="ARBA" id="ARBA00022840"/>
    </source>
</evidence>
<dbReference type="Gene3D" id="3.40.50.620">
    <property type="entry name" value="HUPs"/>
    <property type="match status" value="2"/>
</dbReference>
<reference evidence="5 6" key="1">
    <citation type="journal article" date="2019" name="Int. J. Syst. Evol. Microbiol.">
        <title>The Global Catalogue of Microorganisms (GCM) 10K type strain sequencing project: providing services to taxonomists for standard genome sequencing and annotation.</title>
        <authorList>
            <consortium name="The Broad Institute Genomics Platform"/>
            <consortium name="The Broad Institute Genome Sequencing Center for Infectious Disease"/>
            <person name="Wu L."/>
            <person name="Ma J."/>
        </authorList>
    </citation>
    <scope>NUCLEOTIDE SEQUENCE [LARGE SCALE GENOMIC DNA]</scope>
    <source>
        <strain evidence="5 6">JCM 3272</strain>
    </source>
</reference>